<proteinExistence type="predicted"/>
<organism evidence="2 3">
    <name type="scientific">Monoraphidium neglectum</name>
    <dbReference type="NCBI Taxonomy" id="145388"/>
    <lineage>
        <taxon>Eukaryota</taxon>
        <taxon>Viridiplantae</taxon>
        <taxon>Chlorophyta</taxon>
        <taxon>core chlorophytes</taxon>
        <taxon>Chlorophyceae</taxon>
        <taxon>CS clade</taxon>
        <taxon>Sphaeropleales</taxon>
        <taxon>Selenastraceae</taxon>
        <taxon>Monoraphidium</taxon>
    </lineage>
</organism>
<feature type="compositionally biased region" description="Low complexity" evidence="1">
    <location>
        <begin position="70"/>
        <end position="83"/>
    </location>
</feature>
<reference evidence="2 3" key="1">
    <citation type="journal article" date="2013" name="BMC Genomics">
        <title>Reconstruction of the lipid metabolism for the microalga Monoraphidium neglectum from its genome sequence reveals characteristics suitable for biofuel production.</title>
        <authorList>
            <person name="Bogen C."/>
            <person name="Al-Dilaimi A."/>
            <person name="Albersmeier A."/>
            <person name="Wichmann J."/>
            <person name="Grundmann M."/>
            <person name="Rupp O."/>
            <person name="Lauersen K.J."/>
            <person name="Blifernez-Klassen O."/>
            <person name="Kalinowski J."/>
            <person name="Goesmann A."/>
            <person name="Mussgnug J.H."/>
            <person name="Kruse O."/>
        </authorList>
    </citation>
    <scope>NUCLEOTIDE SEQUENCE [LARGE SCALE GENOMIC DNA]</scope>
    <source>
        <strain evidence="2 3">SAG 48.87</strain>
    </source>
</reference>
<evidence type="ECO:0000313" key="3">
    <source>
        <dbReference type="Proteomes" id="UP000054498"/>
    </source>
</evidence>
<feature type="region of interest" description="Disordered" evidence="1">
    <location>
        <begin position="70"/>
        <end position="141"/>
    </location>
</feature>
<evidence type="ECO:0000313" key="2">
    <source>
        <dbReference type="EMBL" id="KIZ05441.1"/>
    </source>
</evidence>
<dbReference type="Proteomes" id="UP000054498">
    <property type="component" value="Unassembled WGS sequence"/>
</dbReference>
<dbReference type="EMBL" id="KK100505">
    <property type="protein sequence ID" value="KIZ05441.1"/>
    <property type="molecule type" value="Genomic_DNA"/>
</dbReference>
<accession>A0A0D2NKZ3</accession>
<dbReference type="RefSeq" id="XP_013904460.1">
    <property type="nucleotide sequence ID" value="XM_014049006.1"/>
</dbReference>
<protein>
    <submittedName>
        <fullName evidence="2">Uncharacterized protein</fullName>
    </submittedName>
</protein>
<dbReference type="KEGG" id="mng:MNEG_2511"/>
<evidence type="ECO:0000256" key="1">
    <source>
        <dbReference type="SAM" id="MobiDB-lite"/>
    </source>
</evidence>
<dbReference type="AlphaFoldDB" id="A0A0D2NKZ3"/>
<name>A0A0D2NKZ3_9CHLO</name>
<dbReference type="GeneID" id="25735389"/>
<sequence>MHPGLMLPPHSAAAAPACDKAAPTACGGAQRGGCGGGALGASAATTCSADSACTDVASCGAFPRPFARDAAAAPTGSAATAPPELGRDCDEGECMGPPRSKRPRCGFGSADGLGMRRAQSVPRSLADMMQVQAAGGPSEKF</sequence>
<gene>
    <name evidence="2" type="ORF">MNEG_2511</name>
</gene>
<keyword evidence="3" id="KW-1185">Reference proteome</keyword>